<keyword evidence="2" id="KW-0813">Transport</keyword>
<feature type="compositionally biased region" description="Basic and acidic residues" evidence="9">
    <location>
        <begin position="911"/>
        <end position="924"/>
    </location>
</feature>
<dbReference type="GO" id="GO:0016020">
    <property type="term" value="C:membrane"/>
    <property type="evidence" value="ECO:0007669"/>
    <property type="project" value="UniProtKB-SubCell"/>
</dbReference>
<dbReference type="InterPro" id="IPR003439">
    <property type="entry name" value="ABC_transporter-like_ATP-bd"/>
</dbReference>
<evidence type="ECO:0000256" key="6">
    <source>
        <dbReference type="ARBA" id="ARBA00022989"/>
    </source>
</evidence>
<evidence type="ECO:0000256" key="4">
    <source>
        <dbReference type="ARBA" id="ARBA00022741"/>
    </source>
</evidence>
<feature type="transmembrane region" description="Helical" evidence="10">
    <location>
        <begin position="1140"/>
        <end position="1162"/>
    </location>
</feature>
<evidence type="ECO:0000259" key="13">
    <source>
        <dbReference type="PROSITE" id="PS50893"/>
    </source>
</evidence>
<dbReference type="GO" id="GO:0005524">
    <property type="term" value="F:ATP binding"/>
    <property type="evidence" value="ECO:0007669"/>
    <property type="project" value="UniProtKB-KW"/>
</dbReference>
<feature type="disulfide bond" evidence="8">
    <location>
        <begin position="255"/>
        <end position="264"/>
    </location>
</feature>
<gene>
    <name evidence="14" type="ORF">QBZ16_004653</name>
</gene>
<evidence type="ECO:0000259" key="12">
    <source>
        <dbReference type="PROSITE" id="PS50026"/>
    </source>
</evidence>
<feature type="compositionally biased region" description="Basic and acidic residues" evidence="9">
    <location>
        <begin position="864"/>
        <end position="893"/>
    </location>
</feature>
<comment type="subcellular location">
    <subcellularLocation>
        <location evidence="1">Membrane</location>
        <topology evidence="1">Multi-pass membrane protein</topology>
    </subcellularLocation>
</comment>
<feature type="transmembrane region" description="Helical" evidence="10">
    <location>
        <begin position="960"/>
        <end position="983"/>
    </location>
</feature>
<keyword evidence="8" id="KW-0245">EGF-like domain</keyword>
<keyword evidence="11" id="KW-0732">Signal</keyword>
<proteinExistence type="predicted"/>
<dbReference type="PROSITE" id="PS50026">
    <property type="entry name" value="EGF_3"/>
    <property type="match status" value="1"/>
</dbReference>
<evidence type="ECO:0000313" key="14">
    <source>
        <dbReference type="EMBL" id="KAK2077805.1"/>
    </source>
</evidence>
<dbReference type="SUPFAM" id="SSF52540">
    <property type="entry name" value="P-loop containing nucleoside triphosphate hydrolases"/>
    <property type="match status" value="1"/>
</dbReference>
<dbReference type="InterPro" id="IPR013525">
    <property type="entry name" value="ABC2_TM"/>
</dbReference>
<accession>A0AAD9MKB7</accession>
<evidence type="ECO:0000256" key="1">
    <source>
        <dbReference type="ARBA" id="ARBA00004141"/>
    </source>
</evidence>
<dbReference type="InterPro" id="IPR017871">
    <property type="entry name" value="ABC_transporter-like_CS"/>
</dbReference>
<keyword evidence="15" id="KW-1185">Reference proteome</keyword>
<dbReference type="GO" id="GO:0140359">
    <property type="term" value="F:ABC-type transporter activity"/>
    <property type="evidence" value="ECO:0007669"/>
    <property type="project" value="InterPro"/>
</dbReference>
<feature type="transmembrane region" description="Helical" evidence="10">
    <location>
        <begin position="995"/>
        <end position="1016"/>
    </location>
</feature>
<evidence type="ECO:0000256" key="7">
    <source>
        <dbReference type="ARBA" id="ARBA00023136"/>
    </source>
</evidence>
<keyword evidence="5" id="KW-0067">ATP-binding</keyword>
<dbReference type="AlphaFoldDB" id="A0AAD9MKB7"/>
<dbReference type="PANTHER" id="PTHR48041:SF2">
    <property type="entry name" value="ATP-DEPENDENT PERMEASE-RELATED"/>
    <property type="match status" value="1"/>
</dbReference>
<evidence type="ECO:0000256" key="11">
    <source>
        <dbReference type="SAM" id="SignalP"/>
    </source>
</evidence>
<protein>
    <recommendedName>
        <fullName evidence="16">ABC transporter domain-containing protein</fullName>
    </recommendedName>
</protein>
<dbReference type="SMART" id="SM00382">
    <property type="entry name" value="AAA"/>
    <property type="match status" value="1"/>
</dbReference>
<keyword evidence="6 10" id="KW-1133">Transmembrane helix</keyword>
<keyword evidence="7 10" id="KW-0472">Membrane</keyword>
<evidence type="ECO:0000256" key="2">
    <source>
        <dbReference type="ARBA" id="ARBA00022448"/>
    </source>
</evidence>
<comment type="caution">
    <text evidence="8">Lacks conserved residue(s) required for the propagation of feature annotation.</text>
</comment>
<feature type="transmembrane region" description="Helical" evidence="10">
    <location>
        <begin position="1073"/>
        <end position="1094"/>
    </location>
</feature>
<feature type="disulfide bond" evidence="8">
    <location>
        <begin position="233"/>
        <end position="243"/>
    </location>
</feature>
<feature type="transmembrane region" description="Helical" evidence="10">
    <location>
        <begin position="1106"/>
        <end position="1128"/>
    </location>
</feature>
<feature type="transmembrane region" description="Helical" evidence="10">
    <location>
        <begin position="520"/>
        <end position="541"/>
    </location>
</feature>
<keyword evidence="8" id="KW-1015">Disulfide bond</keyword>
<feature type="transmembrane region" description="Helical" evidence="10">
    <location>
        <begin position="1198"/>
        <end position="1220"/>
    </location>
</feature>
<evidence type="ECO:0000256" key="8">
    <source>
        <dbReference type="PROSITE-ProRule" id="PRU00076"/>
    </source>
</evidence>
<reference evidence="14" key="1">
    <citation type="submission" date="2021-01" db="EMBL/GenBank/DDBJ databases">
        <authorList>
            <person name="Eckstrom K.M.E."/>
        </authorList>
    </citation>
    <scope>NUCLEOTIDE SEQUENCE</scope>
    <source>
        <strain evidence="14">UVCC 0001</strain>
    </source>
</reference>
<dbReference type="Pfam" id="PF01061">
    <property type="entry name" value="ABC2_membrane"/>
    <property type="match status" value="1"/>
</dbReference>
<feature type="domain" description="EGF-like" evidence="12">
    <location>
        <begin position="229"/>
        <end position="265"/>
    </location>
</feature>
<evidence type="ECO:0000256" key="9">
    <source>
        <dbReference type="SAM" id="MobiDB-lite"/>
    </source>
</evidence>
<evidence type="ECO:0000256" key="3">
    <source>
        <dbReference type="ARBA" id="ARBA00022692"/>
    </source>
</evidence>
<dbReference type="PANTHER" id="PTHR48041">
    <property type="entry name" value="ABC TRANSPORTER G FAMILY MEMBER 28"/>
    <property type="match status" value="1"/>
</dbReference>
<dbReference type="Proteomes" id="UP001255856">
    <property type="component" value="Unassembled WGS sequence"/>
</dbReference>
<feature type="region of interest" description="Disordered" evidence="9">
    <location>
        <begin position="864"/>
        <end position="933"/>
    </location>
</feature>
<dbReference type="PROSITE" id="PS01186">
    <property type="entry name" value="EGF_2"/>
    <property type="match status" value="1"/>
</dbReference>
<dbReference type="InterPro" id="IPR027417">
    <property type="entry name" value="P-loop_NTPase"/>
</dbReference>
<sequence length="1231" mass="126108">MRAGVFVAVVATLFSVALGQCNITLPLDPLASTFTFNGSVIVPVVAALGVAPAGTTTGFQGSLTLELPGACPSSGQALLSSLGGSQDARLTGSLAMYPGSVVLQSGTLVNITWNDVVFNMTASVSDAASSSLDGESFAWQEAPTRLEIVGGGATQTSLIAANQPVSLLGINATNTSTVRLLVGASDQVNVTLTGLDLAMTGSYEGSLGGSPLEGVARYDFNNVTLAGGVALGCEPACGAHGRCEATEAGGKACRCECGWGGATCETGSGFCSLFGEEEGAACPVAAPPPPAPAAPCTPTATCGALETYDAATAACECREGWGGVGCTACQTDASCGALVQGASSGQCSASRNFTTSTAFLSYQCSLEGTGLDGIIVPGSFAVYCNTSGSGAASSAANAQAVSGNSFGGTDEPYCNVDFALASSADNPLSCRASNCAFEWGTSVAKCSSVSSDLQGVLDKIEGNPCTLSCDEATGECSFDIDNFFVNLVAPCTVQQCIVEGYTASQGTYIAPASTKDYNPVIAAVPLMALLGVVGLLTAYLLRHPVVWRAAGGHAAAEEVDGGALAALAPSIEPCLRWTDLHVSFPASGAASGAASASPLASLGRRATSLFRAGHHADILHGVSGVASSGELVALLGPSGSGKTSLLGALAGRQTAEALDPRARVRGRVSLLGADGRPVPSGVAFVPQDDALLGALTVEESVRYAALLRGLGLAHVAASPVGAPGSAVRGVSGGERRRVGIAMQLVHSPAVLLLDEPTSGLDSCTALSLMRSLRDVARAGRVVLLSFHQPSPAMFSLLDRVYLVAAGRAVFGGAPSAAAAFFERAGLPCPPGTAIAEHMLFAVSEPESRGTLLALAAAGSAKGLRAAEDRNGNADDDRNGDADGRNGDANDRNGDAPSFEPSDEGSAVVSAKELEVESGRSRKDLLTSQGTPVPSPHACRLPLRLAVLFWRAGVDIVRNPGLLLLHWAMSLGMGIFTGCIFYQVGLDISGAQNRAGGLFFVLAFFAFTSLTAVDLFMNERRLVFREIRGGMYDPISYLITKASLDGLLLRAIPTFLYAAPFYPMMGLQSGATNVSLYLFATATFALVVGAFAFAATVGCSTAGKASLVMNVVLLVSLLVGGFFVNVASIPAWIRWLHYLSVFFYAYAALITNEVATLSLNFAVRRLWSWLEGYAAVKNVRGVAFLSIIGVDAGDLTRNLVILDCLYAGLLLIAAAILVLSLPRSPRLRRNPA</sequence>
<evidence type="ECO:0000256" key="5">
    <source>
        <dbReference type="ARBA" id="ARBA00022840"/>
    </source>
</evidence>
<feature type="domain" description="ABC transporter" evidence="13">
    <location>
        <begin position="604"/>
        <end position="830"/>
    </location>
</feature>
<name>A0AAD9MKB7_PROWI</name>
<feature type="signal peptide" evidence="11">
    <location>
        <begin position="1"/>
        <end position="19"/>
    </location>
</feature>
<comment type="caution">
    <text evidence="14">The sequence shown here is derived from an EMBL/GenBank/DDBJ whole genome shotgun (WGS) entry which is preliminary data.</text>
</comment>
<dbReference type="InterPro" id="IPR003593">
    <property type="entry name" value="AAA+_ATPase"/>
</dbReference>
<evidence type="ECO:0000256" key="10">
    <source>
        <dbReference type="SAM" id="Phobius"/>
    </source>
</evidence>
<dbReference type="Pfam" id="PF00005">
    <property type="entry name" value="ABC_tran"/>
    <property type="match status" value="1"/>
</dbReference>
<organism evidence="14 15">
    <name type="scientific">Prototheca wickerhamii</name>
    <dbReference type="NCBI Taxonomy" id="3111"/>
    <lineage>
        <taxon>Eukaryota</taxon>
        <taxon>Viridiplantae</taxon>
        <taxon>Chlorophyta</taxon>
        <taxon>core chlorophytes</taxon>
        <taxon>Trebouxiophyceae</taxon>
        <taxon>Chlorellales</taxon>
        <taxon>Chlorellaceae</taxon>
        <taxon>Prototheca</taxon>
    </lineage>
</organism>
<dbReference type="EMBL" id="JASFZW010000006">
    <property type="protein sequence ID" value="KAK2077805.1"/>
    <property type="molecule type" value="Genomic_DNA"/>
</dbReference>
<dbReference type="Gene3D" id="3.40.50.300">
    <property type="entry name" value="P-loop containing nucleotide triphosphate hydrolases"/>
    <property type="match status" value="1"/>
</dbReference>
<evidence type="ECO:0000313" key="15">
    <source>
        <dbReference type="Proteomes" id="UP001255856"/>
    </source>
</evidence>
<feature type="chain" id="PRO_5042146131" description="ABC transporter domain-containing protein" evidence="11">
    <location>
        <begin position="20"/>
        <end position="1231"/>
    </location>
</feature>
<dbReference type="PROSITE" id="PS00211">
    <property type="entry name" value="ABC_TRANSPORTER_1"/>
    <property type="match status" value="1"/>
</dbReference>
<dbReference type="PROSITE" id="PS00022">
    <property type="entry name" value="EGF_1"/>
    <property type="match status" value="2"/>
</dbReference>
<keyword evidence="3 10" id="KW-0812">Transmembrane</keyword>
<dbReference type="InterPro" id="IPR050352">
    <property type="entry name" value="ABCG_transporters"/>
</dbReference>
<keyword evidence="4" id="KW-0547">Nucleotide-binding</keyword>
<dbReference type="InterPro" id="IPR000742">
    <property type="entry name" value="EGF"/>
</dbReference>
<dbReference type="PROSITE" id="PS50893">
    <property type="entry name" value="ABC_TRANSPORTER_2"/>
    <property type="match status" value="1"/>
</dbReference>
<dbReference type="GO" id="GO:0016887">
    <property type="term" value="F:ATP hydrolysis activity"/>
    <property type="evidence" value="ECO:0007669"/>
    <property type="project" value="InterPro"/>
</dbReference>
<evidence type="ECO:0008006" key="16">
    <source>
        <dbReference type="Google" id="ProtNLM"/>
    </source>
</evidence>